<gene>
    <name evidence="11" type="primary">dtlB</name>
    <name evidence="11" type="ORF">HMPREF0623_1032</name>
</gene>
<evidence type="ECO:0000313" key="12">
    <source>
        <dbReference type="Proteomes" id="UP000004470"/>
    </source>
</evidence>
<feature type="transmembrane region" description="Helical" evidence="10">
    <location>
        <begin position="146"/>
        <end position="163"/>
    </location>
</feature>
<comment type="caution">
    <text evidence="11">The sequence shown here is derived from an EMBL/GenBank/DDBJ whole genome shotgun (WGS) entry which is preliminary data.</text>
</comment>
<feature type="transmembrane region" description="Helical" evidence="10">
    <location>
        <begin position="336"/>
        <end position="354"/>
    </location>
</feature>
<feature type="transmembrane region" description="Helical" evidence="10">
    <location>
        <begin position="83"/>
        <end position="101"/>
    </location>
</feature>
<keyword evidence="12" id="KW-1185">Reference proteome</keyword>
<evidence type="ECO:0000256" key="4">
    <source>
        <dbReference type="ARBA" id="ARBA00022679"/>
    </source>
</evidence>
<dbReference type="UniPathway" id="UPA00556"/>
<dbReference type="Pfam" id="PF03062">
    <property type="entry name" value="MBOAT"/>
    <property type="match status" value="1"/>
</dbReference>
<feature type="transmembrane region" description="Helical" evidence="10">
    <location>
        <begin position="12"/>
        <end position="29"/>
    </location>
</feature>
<evidence type="ECO:0000256" key="2">
    <source>
        <dbReference type="ARBA" id="ARBA00010323"/>
    </source>
</evidence>
<dbReference type="InterPro" id="IPR004299">
    <property type="entry name" value="MBOAT_fam"/>
</dbReference>
<dbReference type="AlphaFoldDB" id="E0NGI5"/>
<comment type="pathway">
    <text evidence="9">Cell wall biogenesis; lipoteichoic acid biosynthesis.</text>
</comment>
<evidence type="ECO:0000256" key="3">
    <source>
        <dbReference type="ARBA" id="ARBA00022475"/>
    </source>
</evidence>
<keyword evidence="4 9" id="KW-0808">Transferase</keyword>
<keyword evidence="3 9" id="KW-1003">Cell membrane</keyword>
<organism evidence="11 12">
    <name type="scientific">Pediococcus acidilactici DSM 20284</name>
    <dbReference type="NCBI Taxonomy" id="862514"/>
    <lineage>
        <taxon>Bacteria</taxon>
        <taxon>Bacillati</taxon>
        <taxon>Bacillota</taxon>
        <taxon>Bacilli</taxon>
        <taxon>Lactobacillales</taxon>
        <taxon>Lactobacillaceae</taxon>
        <taxon>Pediococcus</taxon>
        <taxon>Pediococcus acidilactici group</taxon>
    </lineage>
</organism>
<dbReference type="HOGENOM" id="CLU_025255_2_0_9"/>
<evidence type="ECO:0000256" key="7">
    <source>
        <dbReference type="ARBA" id="ARBA00023136"/>
    </source>
</evidence>
<keyword evidence="6 10" id="KW-1133">Transmembrane helix</keyword>
<evidence type="ECO:0000256" key="6">
    <source>
        <dbReference type="ARBA" id="ARBA00022989"/>
    </source>
</evidence>
<feature type="transmembrane region" description="Helical" evidence="10">
    <location>
        <begin position="192"/>
        <end position="212"/>
    </location>
</feature>
<dbReference type="PANTHER" id="PTHR13285">
    <property type="entry name" value="ACYLTRANSFERASE"/>
    <property type="match status" value="1"/>
</dbReference>
<dbReference type="PANTHER" id="PTHR13285:SF23">
    <property type="entry name" value="TEICHOIC ACID D-ALANYLTRANSFERASE"/>
    <property type="match status" value="1"/>
</dbReference>
<dbReference type="EMBL" id="AEEG01000004">
    <property type="protein sequence ID" value="EFL95295.1"/>
    <property type="molecule type" value="Genomic_DNA"/>
</dbReference>
<comment type="function">
    <text evidence="9">O-acyltransferase that catalyzes D-alanylation of both teichoic acid and lipoteichoic acid (LTA). D-alanylation of LTA plays an important role in modulating the properties of the cell wall in Gram-positive bacteria, influencing the net charge of the cell wall. Catalyzes D-alanylation from DltC carrier protein.</text>
</comment>
<keyword evidence="5 10" id="KW-0812">Transmembrane</keyword>
<evidence type="ECO:0000256" key="5">
    <source>
        <dbReference type="ARBA" id="ARBA00022692"/>
    </source>
</evidence>
<reference evidence="11" key="1">
    <citation type="submission" date="2010-07" db="EMBL/GenBank/DDBJ databases">
        <authorList>
            <person name="Muzny D."/>
            <person name="Qin X."/>
            <person name="Deng J."/>
            <person name="Jiang H."/>
            <person name="Liu Y."/>
            <person name="Qu J."/>
            <person name="Song X.-Z."/>
            <person name="Zhang L."/>
            <person name="Thornton R."/>
            <person name="Coyle M."/>
            <person name="Francisco L."/>
            <person name="Jackson L."/>
            <person name="Javaid M."/>
            <person name="Korchina V."/>
            <person name="Kovar C."/>
            <person name="Mata R."/>
            <person name="Mathew T."/>
            <person name="Ngo R."/>
            <person name="Nguyen L."/>
            <person name="Nguyen N."/>
            <person name="Okwuonu G."/>
            <person name="Ongeri F."/>
            <person name="Pham C."/>
            <person name="Simmons D."/>
            <person name="Wilczek-Boney K."/>
            <person name="Hale W."/>
            <person name="Jakkamsetti A."/>
            <person name="Pham P."/>
            <person name="Ruth R."/>
            <person name="San Lucas F."/>
            <person name="Warren J."/>
            <person name="Zhang J."/>
            <person name="Zhao Z."/>
            <person name="Zhou C."/>
            <person name="Zhu D."/>
            <person name="Lee S."/>
            <person name="Bess C."/>
            <person name="Blankenburg K."/>
            <person name="Forbes L."/>
            <person name="Fu Q."/>
            <person name="Gubbala S."/>
            <person name="Hirani K."/>
            <person name="Jayaseelan J.C."/>
            <person name="Lara F."/>
            <person name="Munidasa M."/>
            <person name="Palculict T."/>
            <person name="Patil S."/>
            <person name="Pu L.-L."/>
            <person name="Saada N."/>
            <person name="Tang L."/>
            <person name="Weissenberger G."/>
            <person name="Zhu Y."/>
            <person name="Hemphill L."/>
            <person name="Shang Y."/>
            <person name="Youmans B."/>
            <person name="Ayvaz T."/>
            <person name="Ross M."/>
            <person name="Santibanez J."/>
            <person name="Aqrawi P."/>
            <person name="Gross S."/>
            <person name="Joshi V."/>
            <person name="Fowler G."/>
            <person name="Nazareth L."/>
            <person name="Reid J."/>
            <person name="Worley K."/>
            <person name="Petrosino J."/>
            <person name="Highlander S."/>
            <person name="Gibbs R."/>
        </authorList>
    </citation>
    <scope>NUCLEOTIDE SEQUENCE [LARGE SCALE GENOMIC DNA]</scope>
    <source>
        <strain evidence="11">DSM 20284</strain>
    </source>
</reference>
<dbReference type="EC" id="2.3.1.-" evidence="9"/>
<dbReference type="Proteomes" id="UP000004470">
    <property type="component" value="Unassembled WGS sequence"/>
</dbReference>
<comment type="subcellular location">
    <subcellularLocation>
        <location evidence="1">Cell membrane</location>
        <topology evidence="1">Multi-pass membrane protein</topology>
    </subcellularLocation>
</comment>
<dbReference type="PIRSF" id="PIRSF016636">
    <property type="entry name" value="AlgI_DltB"/>
    <property type="match status" value="1"/>
</dbReference>
<dbReference type="SMR" id="E0NGI5"/>
<protein>
    <recommendedName>
        <fullName evidence="9">Teichoic acid D-alanyltransferase</fullName>
        <ecNumber evidence="9">2.3.1.-</ecNumber>
    </recommendedName>
</protein>
<dbReference type="GO" id="GO:0005886">
    <property type="term" value="C:plasma membrane"/>
    <property type="evidence" value="ECO:0007669"/>
    <property type="project" value="UniProtKB-SubCell"/>
</dbReference>
<dbReference type="InterPro" id="IPR024024">
    <property type="entry name" value="DltB"/>
</dbReference>
<comment type="similarity">
    <text evidence="2 9">Belongs to the membrane-bound acyltransferase family.</text>
</comment>
<evidence type="ECO:0000313" key="11">
    <source>
        <dbReference type="EMBL" id="EFL95295.1"/>
    </source>
</evidence>
<dbReference type="InterPro" id="IPR024194">
    <property type="entry name" value="Ac/AlaTfrase_AlgI/DltB"/>
</dbReference>
<evidence type="ECO:0000256" key="1">
    <source>
        <dbReference type="ARBA" id="ARBA00004651"/>
    </source>
</evidence>
<feature type="transmembrane region" description="Helical" evidence="10">
    <location>
        <begin position="375"/>
        <end position="393"/>
    </location>
</feature>
<keyword evidence="8 9" id="KW-0012">Acyltransferase</keyword>
<dbReference type="PIRSF" id="PIRSF500216">
    <property type="entry name" value="DltB"/>
    <property type="match status" value="1"/>
</dbReference>
<dbReference type="eggNOG" id="COG1696">
    <property type="taxonomic scope" value="Bacteria"/>
</dbReference>
<dbReference type="GO" id="GO:0070395">
    <property type="term" value="P:lipoteichoic acid biosynthetic process"/>
    <property type="evidence" value="ECO:0007669"/>
    <property type="project" value="UniProtKB-UniRule"/>
</dbReference>
<feature type="transmembrane region" description="Helical" evidence="10">
    <location>
        <begin position="58"/>
        <end position="76"/>
    </location>
</feature>
<feature type="transmembrane region" description="Helical" evidence="10">
    <location>
        <begin position="36"/>
        <end position="52"/>
    </location>
</feature>
<sequence length="401" mass="47325">MMWTATPYENPTYFFMLAIALVPIVIGMLRGRRFHWYELLVSFFFLLLTFGGPKWQQGIALIGYLIFQVILVSLYNRYRKQHNATGVFVGAVILAILPLAVVKMTPLLQSGNSSLIGFLGISYLTFKAVQTIMEIRDGVLKDYDPWFFLQFLAFFPTISSGPIDRYRRFKKDYLNVPERGHYLDLLEKGVHYLFLGFVYKFMLSYVFGSLLLPRVQHIALQTDGLSWGLLGVMYVYSFYLFFDFAGYSLFAVAISYFMGVETPMNFKQPFKSHNIKEFWNRWHITLSFWFRDYVYMRLVFFFMKHKTFKSPKTTANVTYVLNMLLMGFWHGETWYYILYGLIHGVALVINDWWLGFKKKNPGRLPHNRWTEALSIFITFNFVCFTFLVFSGFLDKLFFVKY</sequence>
<dbReference type="InterPro" id="IPR051085">
    <property type="entry name" value="MB_O-acyltransferase"/>
</dbReference>
<name>E0NGI5_PEDAC</name>
<evidence type="ECO:0000256" key="10">
    <source>
        <dbReference type="SAM" id="Phobius"/>
    </source>
</evidence>
<evidence type="ECO:0000256" key="8">
    <source>
        <dbReference type="ARBA" id="ARBA00023315"/>
    </source>
</evidence>
<keyword evidence="7 9" id="KW-0472">Membrane</keyword>
<proteinExistence type="inferred from homology"/>
<dbReference type="GO" id="GO:0016746">
    <property type="term" value="F:acyltransferase activity"/>
    <property type="evidence" value="ECO:0007669"/>
    <property type="project" value="UniProtKB-KW"/>
</dbReference>
<dbReference type="NCBIfam" id="TIGR04091">
    <property type="entry name" value="LTA_dltB"/>
    <property type="match status" value="1"/>
</dbReference>
<evidence type="ECO:0000256" key="9">
    <source>
        <dbReference type="PIRNR" id="PIRNR016636"/>
    </source>
</evidence>
<accession>E0NGI5</accession>